<sequence length="476" mass="53361">MATRWGFSVAQTPTEKCYRPTHRAHTLEGAIAWDASYFATIVLEAEDETLKATLQMLGAHTAAGNRYQAGRRVWEGLFWAQGSVLGPATVYWNRQDVAGNGNDRHRRSVIVRVHPEIFPQVFGLARESASKDQLTVYDCRYAIGSIDIAGPKSLLALRTVLNPADTDTRKNNRWKDLATLTNPASLPSNVAITMMVNDPRLYPPKSFKPAASRTSAEDVASGWPDYMTSHSPLLSQEGRKSSYQNQSSLKRINERRADNDPTKPLPLLPEDPLIPAILFKRFDNSWTLLLPWGWILPFWHNLMQVSNVRLGGLDQRHQIAYETGHLHFPDDYYFTVAGIKQAEQTAGMLRSTWEAKPHGKRPEYTSLGEEGDPFKPDWKLLQDYTDCVDPAAISPVRLRYTNRGTPAYAARIYSHDNTLIGFVTSGAYNLSLGAGFAMGGILSTYLKGDSNKTVFVRCVGEKLTREVQWEKLDLTT</sequence>
<feature type="domain" description="Pop1 N-terminal" evidence="5">
    <location>
        <begin position="1"/>
        <end position="45"/>
    </location>
</feature>
<dbReference type="EMBL" id="SWFS01000128">
    <property type="protein sequence ID" value="KAA8916016.1"/>
    <property type="molecule type" value="Genomic_DNA"/>
</dbReference>
<dbReference type="GO" id="GO:0000172">
    <property type="term" value="C:ribonuclease MRP complex"/>
    <property type="evidence" value="ECO:0007669"/>
    <property type="project" value="InterPro"/>
</dbReference>
<evidence type="ECO:0000256" key="2">
    <source>
        <dbReference type="ARBA" id="ARBA00022694"/>
    </source>
</evidence>
<dbReference type="InterPro" id="IPR009723">
    <property type="entry name" value="Pop1_N"/>
</dbReference>
<feature type="domain" description="POPLD" evidence="6">
    <location>
        <begin position="285"/>
        <end position="378"/>
    </location>
</feature>
<keyword evidence="8" id="KW-1185">Reference proteome</keyword>
<dbReference type="AlphaFoldDB" id="A0A642V9Q1"/>
<dbReference type="VEuPathDB" id="FungiDB:TRICI_001831"/>
<dbReference type="Gene3D" id="2.40.30.110">
    <property type="entry name" value="Aminomethyltransferase beta-barrel domains"/>
    <property type="match status" value="1"/>
</dbReference>
<dbReference type="GO" id="GO:0001682">
    <property type="term" value="P:tRNA 5'-leader removal"/>
    <property type="evidence" value="ECO:0007669"/>
    <property type="project" value="InterPro"/>
</dbReference>
<proteinExistence type="predicted"/>
<keyword evidence="2" id="KW-0819">tRNA processing</keyword>
<feature type="compositionally biased region" description="Basic and acidic residues" evidence="4">
    <location>
        <begin position="251"/>
        <end position="261"/>
    </location>
</feature>
<evidence type="ECO:0000256" key="3">
    <source>
        <dbReference type="ARBA" id="ARBA00023242"/>
    </source>
</evidence>
<dbReference type="Pfam" id="PF08170">
    <property type="entry name" value="POPLD"/>
    <property type="match status" value="1"/>
</dbReference>
<organism evidence="7 8">
    <name type="scientific">Trichomonascus ciferrii</name>
    <dbReference type="NCBI Taxonomy" id="44093"/>
    <lineage>
        <taxon>Eukaryota</taxon>
        <taxon>Fungi</taxon>
        <taxon>Dikarya</taxon>
        <taxon>Ascomycota</taxon>
        <taxon>Saccharomycotina</taxon>
        <taxon>Dipodascomycetes</taxon>
        <taxon>Dipodascales</taxon>
        <taxon>Trichomonascaceae</taxon>
        <taxon>Trichomonascus</taxon>
        <taxon>Trichomonascus ciferrii complex</taxon>
    </lineage>
</organism>
<dbReference type="PANTHER" id="PTHR22731:SF3">
    <property type="entry name" value="RIBONUCLEASES P_MRP PROTEIN SUBUNIT POP1"/>
    <property type="match status" value="1"/>
</dbReference>
<evidence type="ECO:0000259" key="6">
    <source>
        <dbReference type="Pfam" id="PF08170"/>
    </source>
</evidence>
<dbReference type="PANTHER" id="PTHR22731">
    <property type="entry name" value="RIBONUCLEASES P/MRP PROTEIN SUBUNIT POP1"/>
    <property type="match status" value="1"/>
</dbReference>
<evidence type="ECO:0000313" key="8">
    <source>
        <dbReference type="Proteomes" id="UP000761534"/>
    </source>
</evidence>
<dbReference type="SUPFAM" id="SSF103025">
    <property type="entry name" value="Folate-binding domain"/>
    <property type="match status" value="1"/>
</dbReference>
<evidence type="ECO:0000259" key="5">
    <source>
        <dbReference type="Pfam" id="PF06978"/>
    </source>
</evidence>
<protein>
    <submittedName>
        <fullName evidence="7">Uncharacterized protein</fullName>
    </submittedName>
</protein>
<keyword evidence="3" id="KW-0539">Nucleus</keyword>
<reference evidence="7" key="1">
    <citation type="journal article" date="2019" name="G3 (Bethesda)">
        <title>Genome Assemblies of Two Rare Opportunistic Yeast Pathogens: Diutina rugosa (syn. Candida rugosa) and Trichomonascus ciferrii (syn. Candida ciferrii).</title>
        <authorList>
            <person name="Mixao V."/>
            <person name="Saus E."/>
            <person name="Hansen A.P."/>
            <person name="Lass-Florl C."/>
            <person name="Gabaldon T."/>
        </authorList>
    </citation>
    <scope>NUCLEOTIDE SEQUENCE</scope>
    <source>
        <strain evidence="7">CBS 4856</strain>
    </source>
</reference>
<accession>A0A642V9Q1</accession>
<dbReference type="Proteomes" id="UP000761534">
    <property type="component" value="Unassembled WGS sequence"/>
</dbReference>
<evidence type="ECO:0000256" key="1">
    <source>
        <dbReference type="ARBA" id="ARBA00004123"/>
    </source>
</evidence>
<comment type="caution">
    <text evidence="7">The sequence shown here is derived from an EMBL/GenBank/DDBJ whole genome shotgun (WGS) entry which is preliminary data.</text>
</comment>
<dbReference type="InterPro" id="IPR012590">
    <property type="entry name" value="POPLD_dom"/>
</dbReference>
<name>A0A642V9Q1_9ASCO</name>
<dbReference type="OrthoDB" id="442863at2759"/>
<gene>
    <name evidence="7" type="ORF">TRICI_001831</name>
</gene>
<dbReference type="Pfam" id="PF06978">
    <property type="entry name" value="POP1_N"/>
    <property type="match status" value="1"/>
</dbReference>
<feature type="compositionally biased region" description="Polar residues" evidence="4">
    <location>
        <begin position="241"/>
        <end position="250"/>
    </location>
</feature>
<feature type="region of interest" description="Disordered" evidence="4">
    <location>
        <begin position="230"/>
        <end position="264"/>
    </location>
</feature>
<dbReference type="SUPFAM" id="SSF101790">
    <property type="entry name" value="Aminomethyltransferase beta-barrel domain"/>
    <property type="match status" value="1"/>
</dbReference>
<evidence type="ECO:0000256" key="4">
    <source>
        <dbReference type="SAM" id="MobiDB-lite"/>
    </source>
</evidence>
<dbReference type="InterPro" id="IPR029043">
    <property type="entry name" value="GcvT/YgfZ_C"/>
</dbReference>
<dbReference type="InterPro" id="IPR039182">
    <property type="entry name" value="Pop1"/>
</dbReference>
<evidence type="ECO:0000313" key="7">
    <source>
        <dbReference type="EMBL" id="KAA8916016.1"/>
    </source>
</evidence>
<dbReference type="GO" id="GO:0005655">
    <property type="term" value="C:nucleolar ribonuclease P complex"/>
    <property type="evidence" value="ECO:0007669"/>
    <property type="project" value="InterPro"/>
</dbReference>
<comment type="subcellular location">
    <subcellularLocation>
        <location evidence="1">Nucleus</location>
    </subcellularLocation>
</comment>